<organism evidence="2 3">
    <name type="scientific">Cymbomonas tetramitiformis</name>
    <dbReference type="NCBI Taxonomy" id="36881"/>
    <lineage>
        <taxon>Eukaryota</taxon>
        <taxon>Viridiplantae</taxon>
        <taxon>Chlorophyta</taxon>
        <taxon>Pyramimonadophyceae</taxon>
        <taxon>Pyramimonadales</taxon>
        <taxon>Pyramimonadaceae</taxon>
        <taxon>Cymbomonas</taxon>
    </lineage>
</organism>
<evidence type="ECO:0000256" key="1">
    <source>
        <dbReference type="SAM" id="MobiDB-lite"/>
    </source>
</evidence>
<name>A0AAE0GDS8_9CHLO</name>
<accession>A0AAE0GDS8</accession>
<keyword evidence="3" id="KW-1185">Reference proteome</keyword>
<feature type="region of interest" description="Disordered" evidence="1">
    <location>
        <begin position="1"/>
        <end position="31"/>
    </location>
</feature>
<dbReference type="SUPFAM" id="SSF103657">
    <property type="entry name" value="BAR/IMD domain-like"/>
    <property type="match status" value="1"/>
</dbReference>
<evidence type="ECO:0000313" key="3">
    <source>
        <dbReference type="Proteomes" id="UP001190700"/>
    </source>
</evidence>
<comment type="caution">
    <text evidence="2">The sequence shown here is derived from an EMBL/GenBank/DDBJ whole genome shotgun (WGS) entry which is preliminary data.</text>
</comment>
<feature type="non-terminal residue" evidence="2">
    <location>
        <position position="182"/>
    </location>
</feature>
<evidence type="ECO:0000313" key="2">
    <source>
        <dbReference type="EMBL" id="KAK3276251.1"/>
    </source>
</evidence>
<dbReference type="InterPro" id="IPR027267">
    <property type="entry name" value="AH/BAR_dom_sf"/>
</dbReference>
<reference evidence="2 3" key="1">
    <citation type="journal article" date="2015" name="Genome Biol. Evol.">
        <title>Comparative Genomics of a Bacterivorous Green Alga Reveals Evolutionary Causalities and Consequences of Phago-Mixotrophic Mode of Nutrition.</title>
        <authorList>
            <person name="Burns J.A."/>
            <person name="Paasch A."/>
            <person name="Narechania A."/>
            <person name="Kim E."/>
        </authorList>
    </citation>
    <scope>NUCLEOTIDE SEQUENCE [LARGE SCALE GENOMIC DNA]</scope>
    <source>
        <strain evidence="2 3">PLY_AMNH</strain>
    </source>
</reference>
<sequence>MTDSFGGKLAAQRRRLSTQMRHSLSSKDEATGDEKIAQLLSEFEAQSAFVNSVRKDFQDNIKVFEKVQGVVTKLSEGVMEATSRLGLLDVKPDLAGPFCGIKGGSAAVAAAMQNDLTNLDAQIEEHKIVSKMITEQKRLKLDFDHYDHKVKGLKATPGEKLVTNEQKLKSAKTAVDTATAAL</sequence>
<proteinExistence type="predicted"/>
<dbReference type="AlphaFoldDB" id="A0AAE0GDS8"/>
<gene>
    <name evidence="2" type="ORF">CYMTET_15663</name>
</gene>
<dbReference type="Gene3D" id="1.20.1270.60">
    <property type="entry name" value="Arfaptin homology (AH) domain/BAR domain"/>
    <property type="match status" value="1"/>
</dbReference>
<protein>
    <submittedName>
        <fullName evidence="2">Uncharacterized protein</fullName>
    </submittedName>
</protein>
<dbReference type="EMBL" id="LGRX02006670">
    <property type="protein sequence ID" value="KAK3276251.1"/>
    <property type="molecule type" value="Genomic_DNA"/>
</dbReference>
<dbReference type="Proteomes" id="UP001190700">
    <property type="component" value="Unassembled WGS sequence"/>
</dbReference>